<dbReference type="InterPro" id="IPR013324">
    <property type="entry name" value="RNA_pol_sigma_r3/r4-like"/>
</dbReference>
<accession>A0A4R2L0G5</accession>
<dbReference type="EMBL" id="SLWV01000003">
    <property type="protein sequence ID" value="TCO79012.1"/>
    <property type="molecule type" value="Genomic_DNA"/>
</dbReference>
<dbReference type="InterPro" id="IPR054831">
    <property type="entry name" value="UPF0122_fam_protein"/>
</dbReference>
<comment type="function">
    <text evidence="2 3">Might take part in the signal recognition particle (SRP) pathway. This is inferred from the conservation of its genetic proximity to ftsY/ffh. May be a regulatory protein.</text>
</comment>
<dbReference type="InterPro" id="IPR007394">
    <property type="entry name" value="UPF0122"/>
</dbReference>
<dbReference type="PANTHER" id="PTHR40083">
    <property type="entry name" value="UPF0122 PROTEIN CBO2450/CLC_2298"/>
    <property type="match status" value="1"/>
</dbReference>
<sequence length="123" mass="14765">MMFDKILQMSLLYDFYGQLLTKKQQEVLQLYYGYDLSLGEISEQLGVSRQAIYDTIKRTEKLLFEYEEKLGLMHKFIETKKQIEEILRISEKIEQDKDLKETQSVLLEEIEKIKKLSYDILEK</sequence>
<comment type="caution">
    <text evidence="4">The sequence shown here is derived from an EMBL/GenBank/DDBJ whole genome shotgun (WGS) entry which is preliminary data.</text>
</comment>
<dbReference type="InterPro" id="IPR036388">
    <property type="entry name" value="WH-like_DNA-bd_sf"/>
</dbReference>
<dbReference type="NCBIfam" id="NF001072">
    <property type="entry name" value="PRK00118.2-2"/>
    <property type="match status" value="1"/>
</dbReference>
<evidence type="ECO:0000313" key="5">
    <source>
        <dbReference type="Proteomes" id="UP000294919"/>
    </source>
</evidence>
<comment type="similarity">
    <text evidence="1 3">Belongs to the UPF0122 family.</text>
</comment>
<gene>
    <name evidence="4" type="ORF">EV214_10362</name>
</gene>
<dbReference type="HAMAP" id="MF_00245">
    <property type="entry name" value="UPF0122"/>
    <property type="match status" value="1"/>
</dbReference>
<dbReference type="Gene3D" id="1.10.10.10">
    <property type="entry name" value="Winged helix-like DNA-binding domain superfamily/Winged helix DNA-binding domain"/>
    <property type="match status" value="1"/>
</dbReference>
<dbReference type="AlphaFoldDB" id="A0A4R2L0G5"/>
<proteinExistence type="inferred from homology"/>
<dbReference type="SUPFAM" id="SSF88659">
    <property type="entry name" value="Sigma3 and sigma4 domains of RNA polymerase sigma factors"/>
    <property type="match status" value="1"/>
</dbReference>
<dbReference type="Proteomes" id="UP000294919">
    <property type="component" value="Unassembled WGS sequence"/>
</dbReference>
<dbReference type="PANTHER" id="PTHR40083:SF1">
    <property type="entry name" value="UPF0122 PROTEIN YLXM"/>
    <property type="match status" value="1"/>
</dbReference>
<evidence type="ECO:0000256" key="1">
    <source>
        <dbReference type="ARBA" id="ARBA00008720"/>
    </source>
</evidence>
<dbReference type="NCBIfam" id="NF045758">
    <property type="entry name" value="YlxM"/>
    <property type="match status" value="1"/>
</dbReference>
<keyword evidence="5" id="KW-1185">Reference proteome</keyword>
<organism evidence="4 5">
    <name type="scientific">Marinisporobacter balticus</name>
    <dbReference type="NCBI Taxonomy" id="2018667"/>
    <lineage>
        <taxon>Bacteria</taxon>
        <taxon>Bacillati</taxon>
        <taxon>Bacillota</taxon>
        <taxon>Clostridia</taxon>
        <taxon>Peptostreptococcales</taxon>
        <taxon>Thermotaleaceae</taxon>
        <taxon>Marinisporobacter</taxon>
    </lineage>
</organism>
<evidence type="ECO:0000313" key="4">
    <source>
        <dbReference type="EMBL" id="TCO79012.1"/>
    </source>
</evidence>
<reference evidence="4 5" key="1">
    <citation type="submission" date="2019-03" db="EMBL/GenBank/DDBJ databases">
        <title>Genomic Encyclopedia of Type Strains, Phase IV (KMG-IV): sequencing the most valuable type-strain genomes for metagenomic binning, comparative biology and taxonomic classification.</title>
        <authorList>
            <person name="Goeker M."/>
        </authorList>
    </citation>
    <scope>NUCLEOTIDE SEQUENCE [LARGE SCALE GENOMIC DNA]</scope>
    <source>
        <strain evidence="4 5">DSM 102940</strain>
    </source>
</reference>
<dbReference type="Pfam" id="PF04297">
    <property type="entry name" value="UPF0122"/>
    <property type="match status" value="1"/>
</dbReference>
<protein>
    <recommendedName>
        <fullName evidence="3">UPF0122 protein EV214_10362</fullName>
    </recommendedName>
</protein>
<evidence type="ECO:0000256" key="3">
    <source>
        <dbReference type="HAMAP-Rule" id="MF_00245"/>
    </source>
</evidence>
<name>A0A4R2L0G5_9FIRM</name>
<evidence type="ECO:0000256" key="2">
    <source>
        <dbReference type="ARBA" id="ARBA00024764"/>
    </source>
</evidence>